<accession>M6FWG1</accession>
<sequence length="213" mass="24007">MEQNDIMKKDSKVYRLLILFILLTSIDCLKKQELQNTSAVPAECVGNRKEMENYLKSKWGSDYNMKEFNEITSIIDDQGTTDDKILGYTCCFPNLTSLTASWSKNITDAGISKFVECRLRNNNQKMGEINFQATSITNEAIKSLSELKGVGELFLDDNDKINDNAIQYFKNFSSIGSLSIVATGITPEGAEKLRKMKHIHGVDSEYHVPANQE</sequence>
<evidence type="ECO:0000313" key="2">
    <source>
        <dbReference type="Proteomes" id="UP000012101"/>
    </source>
</evidence>
<dbReference type="Proteomes" id="UP000012101">
    <property type="component" value="Unassembled WGS sequence"/>
</dbReference>
<dbReference type="Gene3D" id="3.80.10.10">
    <property type="entry name" value="Ribonuclease Inhibitor"/>
    <property type="match status" value="1"/>
</dbReference>
<comment type="caution">
    <text evidence="1">The sequence shown here is derived from an EMBL/GenBank/DDBJ whole genome shotgun (WGS) entry which is preliminary data.</text>
</comment>
<evidence type="ECO:0000313" key="1">
    <source>
        <dbReference type="EMBL" id="EMM74424.1"/>
    </source>
</evidence>
<protein>
    <submittedName>
        <fullName evidence="1">Uncharacterized protein</fullName>
    </submittedName>
</protein>
<gene>
    <name evidence="1" type="ORF">LEP1GSC038_1820</name>
</gene>
<reference evidence="1 2" key="1">
    <citation type="submission" date="2013-01" db="EMBL/GenBank/DDBJ databases">
        <authorList>
            <person name="Harkins D.M."/>
            <person name="Durkin A.S."/>
            <person name="Brinkac L.M."/>
            <person name="Haft D.H."/>
            <person name="Selengut J.D."/>
            <person name="Sanka R."/>
            <person name="DePew J."/>
            <person name="Purushe J."/>
            <person name="Hospenthal D.R."/>
            <person name="Murray C.K."/>
            <person name="Pimentel G."/>
            <person name="Wasfy M."/>
            <person name="Vinetz J.M."/>
            <person name="Sutton G.G."/>
            <person name="Nierman W.C."/>
            <person name="Fouts D.E."/>
        </authorList>
    </citation>
    <scope>NUCLEOTIDE SEQUENCE [LARGE SCALE GENOMIC DNA]</scope>
    <source>
        <strain evidence="1 2">2006001855</strain>
    </source>
</reference>
<dbReference type="EMBL" id="AFJM02000011">
    <property type="protein sequence ID" value="EMM74424.1"/>
    <property type="molecule type" value="Genomic_DNA"/>
</dbReference>
<organism evidence="1 2">
    <name type="scientific">Leptospira weilii str. 2006001855</name>
    <dbReference type="NCBI Taxonomy" id="996804"/>
    <lineage>
        <taxon>Bacteria</taxon>
        <taxon>Pseudomonadati</taxon>
        <taxon>Spirochaetota</taxon>
        <taxon>Spirochaetia</taxon>
        <taxon>Leptospirales</taxon>
        <taxon>Leptospiraceae</taxon>
        <taxon>Leptospira</taxon>
    </lineage>
</organism>
<dbReference type="InterPro" id="IPR032675">
    <property type="entry name" value="LRR_dom_sf"/>
</dbReference>
<dbReference type="AlphaFoldDB" id="M6FWG1"/>
<dbReference type="SUPFAM" id="SSF52047">
    <property type="entry name" value="RNI-like"/>
    <property type="match status" value="1"/>
</dbReference>
<proteinExistence type="predicted"/>
<name>M6FWG1_9LEPT</name>